<dbReference type="GO" id="GO:0035861">
    <property type="term" value="C:site of double-strand break"/>
    <property type="evidence" value="ECO:0007669"/>
    <property type="project" value="TreeGrafter"/>
</dbReference>
<evidence type="ECO:0000256" key="1">
    <source>
        <dbReference type="ARBA" id="ARBA00022801"/>
    </source>
</evidence>
<protein>
    <submittedName>
        <fullName evidence="5">Uncharacterized protein LOC34622899</fullName>
    </submittedName>
</protein>
<dbReference type="Gene3D" id="3.60.21.10">
    <property type="match status" value="2"/>
</dbReference>
<dbReference type="InterPro" id="IPR007281">
    <property type="entry name" value="Mre11_DNA-bd"/>
</dbReference>
<dbReference type="GO" id="GO:0042138">
    <property type="term" value="P:meiotic DNA double-strand break formation"/>
    <property type="evidence" value="ECO:0007669"/>
    <property type="project" value="TreeGrafter"/>
</dbReference>
<feature type="compositionally biased region" description="Low complexity" evidence="2">
    <location>
        <begin position="882"/>
        <end position="891"/>
    </location>
</feature>
<dbReference type="SUPFAM" id="SSF56300">
    <property type="entry name" value="Metallo-dependent phosphatases"/>
    <property type="match status" value="1"/>
</dbReference>
<keyword evidence="1" id="KW-0378">Hydrolase</keyword>
<dbReference type="InterPro" id="IPR004843">
    <property type="entry name" value="Calcineurin-like_PHP"/>
</dbReference>
<feature type="compositionally biased region" description="Pro residues" evidence="2">
    <location>
        <begin position="954"/>
        <end position="963"/>
    </location>
</feature>
<dbReference type="GO" id="GO:0000724">
    <property type="term" value="P:double-strand break repair via homologous recombination"/>
    <property type="evidence" value="ECO:0007669"/>
    <property type="project" value="TreeGrafter"/>
</dbReference>
<dbReference type="Pfam" id="PF04152">
    <property type="entry name" value="Mre11_DNA_bind"/>
    <property type="match status" value="1"/>
</dbReference>
<feature type="region of interest" description="Disordered" evidence="2">
    <location>
        <begin position="940"/>
        <end position="971"/>
    </location>
</feature>
<feature type="domain" description="Mre11 DNA-binding" evidence="3">
    <location>
        <begin position="384"/>
        <end position="631"/>
    </location>
</feature>
<dbReference type="Pfam" id="PF00149">
    <property type="entry name" value="Metallophos"/>
    <property type="match status" value="1"/>
</dbReference>
<dbReference type="Proteomes" id="UP000515125">
    <property type="component" value="Unplaced"/>
</dbReference>
<keyword evidence="4" id="KW-1185">Reference proteome</keyword>
<dbReference type="GO" id="GO:0007095">
    <property type="term" value="P:mitotic G2 DNA damage checkpoint signaling"/>
    <property type="evidence" value="ECO:0007669"/>
    <property type="project" value="TreeGrafter"/>
</dbReference>
<dbReference type="InterPro" id="IPR041796">
    <property type="entry name" value="Mre11_N"/>
</dbReference>
<feature type="region of interest" description="Disordered" evidence="2">
    <location>
        <begin position="767"/>
        <end position="926"/>
    </location>
</feature>
<dbReference type="OrthoDB" id="30417at2759"/>
<dbReference type="GO" id="GO:0006303">
    <property type="term" value="P:double-strand break repair via nonhomologous end joining"/>
    <property type="evidence" value="ECO:0007669"/>
    <property type="project" value="TreeGrafter"/>
</dbReference>
<dbReference type="PROSITE" id="PS51257">
    <property type="entry name" value="PROKAR_LIPOPROTEIN"/>
    <property type="match status" value="1"/>
</dbReference>
<dbReference type="PANTHER" id="PTHR10139:SF1">
    <property type="entry name" value="DOUBLE-STRAND BREAK REPAIR PROTEIN MRE11"/>
    <property type="match status" value="1"/>
</dbReference>
<dbReference type="GeneID" id="34622899"/>
<evidence type="ECO:0000259" key="3">
    <source>
        <dbReference type="SMART" id="SM01347"/>
    </source>
</evidence>
<organism evidence="4 5">
    <name type="scientific">Cyclospora cayetanensis</name>
    <dbReference type="NCBI Taxonomy" id="88456"/>
    <lineage>
        <taxon>Eukaryota</taxon>
        <taxon>Sar</taxon>
        <taxon>Alveolata</taxon>
        <taxon>Apicomplexa</taxon>
        <taxon>Conoidasida</taxon>
        <taxon>Coccidia</taxon>
        <taxon>Eucoccidiorida</taxon>
        <taxon>Eimeriorina</taxon>
        <taxon>Eimeriidae</taxon>
        <taxon>Cyclospora</taxon>
    </lineage>
</organism>
<evidence type="ECO:0000256" key="2">
    <source>
        <dbReference type="SAM" id="MobiDB-lite"/>
    </source>
</evidence>
<dbReference type="GO" id="GO:0000014">
    <property type="term" value="F:single-stranded DNA endodeoxyribonuclease activity"/>
    <property type="evidence" value="ECO:0007669"/>
    <property type="project" value="TreeGrafter"/>
</dbReference>
<evidence type="ECO:0000313" key="4">
    <source>
        <dbReference type="Proteomes" id="UP000515125"/>
    </source>
</evidence>
<reference evidence="5" key="1">
    <citation type="submission" date="2025-08" db="UniProtKB">
        <authorList>
            <consortium name="RefSeq"/>
        </authorList>
    </citation>
    <scope>IDENTIFICATION</scope>
</reference>
<dbReference type="GO" id="GO:0030145">
    <property type="term" value="F:manganese ion binding"/>
    <property type="evidence" value="ECO:0007669"/>
    <property type="project" value="InterPro"/>
</dbReference>
<evidence type="ECO:0000313" key="5">
    <source>
        <dbReference type="RefSeq" id="XP_026193334.1"/>
    </source>
</evidence>
<dbReference type="InterPro" id="IPR029052">
    <property type="entry name" value="Metallo-depent_PP-like"/>
</dbReference>
<name>A0A6P6S0L5_9EIME</name>
<gene>
    <name evidence="5" type="primary">LOC34622899</name>
</gene>
<proteinExistence type="predicted"/>
<sequence>MARHPSGAETSDAWGPPLSGAPAVSSLGCAHDPLSPSATANHEPLLFAEGEGEGSPSGIRDAYGEDNSTFKILIATDTHLGYKGEDPVRGNDSFRTFEEILQIGRRENVDFMLHGGDLFDENMPSRTTLYRAMCLLRKYCFGSGTVQFDVLPASTTASPDGCAATQPSTSDKAAAPSSLQNKEHIWEQQAAPGSTRATAENAEPSATTGLISDIFRFGLNYLNENVNVCMPIFAMHGNHDDPGDASHLSPLDILEAAHLLAIYGMGWVRDERLHRAYTTGKVTYEVPADGEVQSWFNVLVVHQNMYKGGHGGVPAKNCVLERMLPSFADIVVWGHEHDCHANLRQSVEGRCQVLQPGSSIATSLTAGEAQQKHVFVLEVRGDCFRLRAVPLKTVRPLIVEDVRLADICQLPSASQPGGLPTAFSDPWNDATDREAWEALTSLVEDILRRYSQTAGIDLTASASMPVSQQHQQQPNTRCEAAPARRRQAYQLFCNYRAGATQDLSAATKYSAAGGPLMETLSARGPAEVLQKLPLVRVRVEHTGFSTISAPRFASQFVGRVANPDSLLCFYKRRSSHQSASKEGSALPELQLEAALGAGSSEIHDIIFHYMEGASGLNVLSEPDFNDAVQDFAVKMDPSAISAFVSRSISTARLHARDELLKRLKEKPDKYPSQEDARAIIAKYTQEARMRRLEAAVSQCGPCISASPRCCLWLCAAGVSGPPDTAASADAAPVSIPPLPTGAGVEMTDGCDPSDSQESCTEDTLRLKTAVAPLRRGRASRGGPPGGTPAAPLTSDTEEGLSRVEFPGASKKPRRAAAKKQTEAGRGRGRRKVATQHKAGVDAIGVSDSDSQDDTEGTQGTARRKGRQPPAAAGVSKQQMDIRSLLSQLSSRRGVRSQAPVRGSSYASSPPDVPTQQSDGAPCGSLADTHWEAQSSVLPTAAGSSLQPPAKRQLPPRPALPLGPPSAKTNVNAANEAHPDVRGPLHVTSWTKRAKHTDTQGFGGAGEGSESAFLPNSIYTGVSGVALRLPQNGAPTNCMSLSNGCVDDEAPYLRRQMKGTPCGQKVAPSAGNGGDEPAIQLLGNCFRRQIGLPTSVTHGRIVPLGSLLESSEATVKPQSFIPKRDNFSRGGSLLRQVAVFCLRALRNTNLPKSLKTSFCWILIDLRAEHWESRRAFDSHLRAVATYAATEHPLKVSAC</sequence>
<dbReference type="RefSeq" id="XP_026193334.1">
    <property type="nucleotide sequence ID" value="XM_026337549.1"/>
</dbReference>
<dbReference type="AlphaFoldDB" id="A0A6P6S0L5"/>
<dbReference type="GO" id="GO:0030870">
    <property type="term" value="C:Mre11 complex"/>
    <property type="evidence" value="ECO:0007669"/>
    <property type="project" value="TreeGrafter"/>
</dbReference>
<dbReference type="InterPro" id="IPR038487">
    <property type="entry name" value="Mre11_capping_dom"/>
</dbReference>
<dbReference type="PANTHER" id="PTHR10139">
    <property type="entry name" value="DOUBLE-STRAND BREAK REPAIR PROTEIN MRE11"/>
    <property type="match status" value="1"/>
</dbReference>
<accession>A0A6P6S0L5</accession>
<dbReference type="Gene3D" id="3.30.110.110">
    <property type="entry name" value="Mre11, capping domain"/>
    <property type="match status" value="1"/>
</dbReference>
<dbReference type="GO" id="GO:0000723">
    <property type="term" value="P:telomere maintenance"/>
    <property type="evidence" value="ECO:0007669"/>
    <property type="project" value="TreeGrafter"/>
</dbReference>
<feature type="region of interest" description="Disordered" evidence="2">
    <location>
        <begin position="157"/>
        <end position="181"/>
    </location>
</feature>
<dbReference type="SMART" id="SM01347">
    <property type="entry name" value="Mre11_DNA_bind"/>
    <property type="match status" value="1"/>
</dbReference>
<dbReference type="CDD" id="cd00840">
    <property type="entry name" value="MPP_Mre11_N"/>
    <property type="match status" value="1"/>
</dbReference>
<dbReference type="GO" id="GO:0097552">
    <property type="term" value="P:mitochondrial double-strand break repair via homologous recombination"/>
    <property type="evidence" value="ECO:0007669"/>
    <property type="project" value="TreeGrafter"/>
</dbReference>